<sequence>MILKKLIIYSLRDREKLKEYEFNPKGLNIILGEKRENEDETNGVGKTTMVDCLQMLLGKSISNYYENNVILIERNPFIVLEVEVRGETIFLGRLFTSPRNGYILRLEKVSFDINDWEKIKITDYKKAIESFVLDNSDKKITFAGLREYIIRDEKTGFNDIVLPNRAALKQYMLLAYLFKMPYETENKIKVLNKEIEKLNNEIKLIESLTGDIGKLKVREEEFIKEIEELNSLIEQAKTVKRYNENTVEYSKVKKTLNEVQDTIFEYEHICNQYKKNIDNLVDKVNEIKKLDDVEEFYEELVGFFPTEVKENYQEVKEFYDFMVESRGKYFNNKIENLQSKLKKLYELKAELEVQLETSTQMLNTNEFIEDLSILMNDRREKEVELTEIKLRIKDYNKMNTLNDQINEIQQEILRINSMNYDEVTSYNEQKERLQEIFNNLMQVTYNQNGFLDFEYDNRIKNATLGRLKVSCSIPDEKSHGRLHMKVNMFDLTWFLYRREQNEPIEFLIHDGSYSKPDDHVKGKLLRVIGEELHKVGSGQYFVTLNKSELLEEDLKFFEQNRCIVAKLDRTEEEVNRFFGFKF</sequence>
<proteinExistence type="predicted"/>
<name>A0AB37YXR7_9BACI</name>
<evidence type="ECO:0000313" key="4">
    <source>
        <dbReference type="EMBL" id="SCC59626.1"/>
    </source>
</evidence>
<comment type="caution">
    <text evidence="4">The sequence shown here is derived from an EMBL/GenBank/DDBJ whole genome shotgun (WGS) entry which is preliminary data.</text>
</comment>
<feature type="domain" description="DUF2326" evidence="2">
    <location>
        <begin position="441"/>
        <end position="582"/>
    </location>
</feature>
<dbReference type="Gene3D" id="3.40.50.300">
    <property type="entry name" value="P-loop containing nucleotide triphosphate hydrolases"/>
    <property type="match status" value="1"/>
</dbReference>
<organism evidence="4 5">
    <name type="scientific">Bacillus wiedmannii</name>
    <dbReference type="NCBI Taxonomy" id="1890302"/>
    <lineage>
        <taxon>Bacteria</taxon>
        <taxon>Bacillati</taxon>
        <taxon>Bacillota</taxon>
        <taxon>Bacilli</taxon>
        <taxon>Bacillales</taxon>
        <taxon>Bacillaceae</taxon>
        <taxon>Bacillus</taxon>
        <taxon>Bacillus cereus group</taxon>
    </lineage>
</organism>
<gene>
    <name evidence="4" type="ORF">BC10311_04845</name>
</gene>
<dbReference type="GO" id="GO:0016887">
    <property type="term" value="F:ATP hydrolysis activity"/>
    <property type="evidence" value="ECO:0007669"/>
    <property type="project" value="InterPro"/>
</dbReference>
<dbReference type="InterPro" id="IPR018760">
    <property type="entry name" value="DUF2326"/>
</dbReference>
<dbReference type="AlphaFoldDB" id="A0AB37YXR7"/>
<dbReference type="Pfam" id="PF10088">
    <property type="entry name" value="DUF2326"/>
    <property type="match status" value="1"/>
</dbReference>
<feature type="domain" description="Rad50/SbcC-type AAA" evidence="3">
    <location>
        <begin position="19"/>
        <end position="237"/>
    </location>
</feature>
<dbReference type="InterPro" id="IPR027417">
    <property type="entry name" value="P-loop_NTPase"/>
</dbReference>
<dbReference type="Pfam" id="PF13476">
    <property type="entry name" value="AAA_23"/>
    <property type="match status" value="1"/>
</dbReference>
<dbReference type="EMBL" id="FMBG01000021">
    <property type="protein sequence ID" value="SCC59626.1"/>
    <property type="molecule type" value="Genomic_DNA"/>
</dbReference>
<feature type="coiled-coil region" evidence="1">
    <location>
        <begin position="334"/>
        <end position="418"/>
    </location>
</feature>
<evidence type="ECO:0000256" key="1">
    <source>
        <dbReference type="SAM" id="Coils"/>
    </source>
</evidence>
<evidence type="ECO:0000313" key="5">
    <source>
        <dbReference type="Proteomes" id="UP000195728"/>
    </source>
</evidence>
<feature type="coiled-coil region" evidence="1">
    <location>
        <begin position="188"/>
        <end position="239"/>
    </location>
</feature>
<accession>A0AB37YXR7</accession>
<protein>
    <submittedName>
        <fullName evidence="4">YydD</fullName>
    </submittedName>
</protein>
<evidence type="ECO:0000259" key="2">
    <source>
        <dbReference type="Pfam" id="PF10088"/>
    </source>
</evidence>
<dbReference type="InterPro" id="IPR038729">
    <property type="entry name" value="Rad50/SbcC_AAA"/>
</dbReference>
<dbReference type="GO" id="GO:0006302">
    <property type="term" value="P:double-strand break repair"/>
    <property type="evidence" value="ECO:0007669"/>
    <property type="project" value="InterPro"/>
</dbReference>
<reference evidence="4 5" key="1">
    <citation type="submission" date="2016-08" db="EMBL/GenBank/DDBJ databases">
        <authorList>
            <person name="Loux V."/>
            <person name="Rue O."/>
        </authorList>
    </citation>
    <scope>NUCLEOTIDE SEQUENCE [LARGE SCALE GENOMIC DNA]</scope>
    <source>
        <strain evidence="4 5">WSBC_10311</strain>
    </source>
</reference>
<dbReference type="RefSeq" id="WP_044784513.1">
    <property type="nucleotide sequence ID" value="NZ_FMBG01000021.1"/>
</dbReference>
<keyword evidence="1" id="KW-0175">Coiled coil</keyword>
<evidence type="ECO:0000259" key="3">
    <source>
        <dbReference type="Pfam" id="PF13476"/>
    </source>
</evidence>
<dbReference type="Proteomes" id="UP000195728">
    <property type="component" value="Unassembled WGS sequence"/>
</dbReference>